<dbReference type="EMBL" id="WCRW01000001">
    <property type="protein sequence ID" value="KAB4458504.1"/>
    <property type="molecule type" value="Genomic_DNA"/>
</dbReference>
<evidence type="ECO:0000256" key="1">
    <source>
        <dbReference type="ARBA" id="ARBA00004571"/>
    </source>
</evidence>
<keyword evidence="3" id="KW-1134">Transmembrane beta strand</keyword>
<evidence type="ECO:0000256" key="5">
    <source>
        <dbReference type="ARBA" id="ARBA00023077"/>
    </source>
</evidence>
<evidence type="ECO:0000313" key="14">
    <source>
        <dbReference type="Proteomes" id="UP000283616"/>
    </source>
</evidence>
<comment type="caution">
    <text evidence="13">The sequence shown here is derived from an EMBL/GenBank/DDBJ whole genome shotgun (WGS) entry which is preliminary data.</text>
</comment>
<evidence type="ECO:0000313" key="12">
    <source>
        <dbReference type="EMBL" id="KAB4480466.1"/>
    </source>
</evidence>
<dbReference type="Gene3D" id="2.40.170.20">
    <property type="entry name" value="TonB-dependent receptor, beta-barrel domain"/>
    <property type="match status" value="1"/>
</dbReference>
<dbReference type="RefSeq" id="WP_004318683.1">
    <property type="nucleotide sequence ID" value="NZ_CAXSMB010000032.1"/>
</dbReference>
<dbReference type="SUPFAM" id="SSF56935">
    <property type="entry name" value="Porins"/>
    <property type="match status" value="1"/>
</dbReference>
<keyword evidence="5 8" id="KW-0798">TonB box</keyword>
<evidence type="ECO:0000313" key="13">
    <source>
        <dbReference type="EMBL" id="RHL52193.1"/>
    </source>
</evidence>
<dbReference type="InterPro" id="IPR036942">
    <property type="entry name" value="Beta-barrel_TonB_sf"/>
</dbReference>
<evidence type="ECO:0000256" key="3">
    <source>
        <dbReference type="ARBA" id="ARBA00022452"/>
    </source>
</evidence>
<comment type="similarity">
    <text evidence="8">Belongs to the TonB-dependent receptor family.</text>
</comment>
<organism evidence="13 14">
    <name type="scientific">Bacteroides thetaiotaomicron</name>
    <dbReference type="NCBI Taxonomy" id="818"/>
    <lineage>
        <taxon>Bacteria</taxon>
        <taxon>Pseudomonadati</taxon>
        <taxon>Bacteroidota</taxon>
        <taxon>Bacteroidia</taxon>
        <taxon>Bacteroidales</taxon>
        <taxon>Bacteroidaceae</taxon>
        <taxon>Bacteroides</taxon>
    </lineage>
</organism>
<name>A0A0P0EYE6_BACT4</name>
<dbReference type="EMBL" id="WCRY01000014">
    <property type="protein sequence ID" value="KAB4480466.1"/>
    <property type="molecule type" value="Genomic_DNA"/>
</dbReference>
<reference evidence="13 14" key="1">
    <citation type="submission" date="2018-08" db="EMBL/GenBank/DDBJ databases">
        <title>A genome reference for cultivated species of the human gut microbiota.</title>
        <authorList>
            <person name="Zou Y."/>
            <person name="Xue W."/>
            <person name="Luo G."/>
        </authorList>
    </citation>
    <scope>NUCLEOTIDE SEQUENCE [LARGE SCALE GENOMIC DNA]</scope>
    <source>
        <strain evidence="13 14">AF37-12</strain>
    </source>
</reference>
<dbReference type="Gene3D" id="2.170.130.10">
    <property type="entry name" value="TonB-dependent receptor, plug domain"/>
    <property type="match status" value="1"/>
</dbReference>
<evidence type="ECO:0000313" key="15">
    <source>
        <dbReference type="Proteomes" id="UP000436825"/>
    </source>
</evidence>
<evidence type="ECO:0000256" key="6">
    <source>
        <dbReference type="ARBA" id="ARBA00023136"/>
    </source>
</evidence>
<keyword evidence="7" id="KW-0998">Cell outer membrane</keyword>
<dbReference type="Pfam" id="PF07715">
    <property type="entry name" value="Plug"/>
    <property type="match status" value="1"/>
</dbReference>
<evidence type="ECO:0000313" key="11">
    <source>
        <dbReference type="EMBL" id="KAB4458504.1"/>
    </source>
</evidence>
<protein>
    <submittedName>
        <fullName evidence="13">TonB-dependent receptor</fullName>
    </submittedName>
</protein>
<dbReference type="Proteomes" id="UP000436858">
    <property type="component" value="Unassembled WGS sequence"/>
</dbReference>
<comment type="subcellular location">
    <subcellularLocation>
        <location evidence="1">Cell outer membrane</location>
        <topology evidence="1">Multi-pass membrane protein</topology>
    </subcellularLocation>
</comment>
<dbReference type="KEGG" id="btho:Btheta7330_01592"/>
<keyword evidence="6 8" id="KW-0472">Membrane</keyword>
<dbReference type="Proteomes" id="UP000283616">
    <property type="component" value="Unassembled WGS sequence"/>
</dbReference>
<dbReference type="PANTHER" id="PTHR30069:SF40">
    <property type="entry name" value="TONB-DEPENDENT RECEPTOR NMB0964-RELATED"/>
    <property type="match status" value="1"/>
</dbReference>
<evidence type="ECO:0000259" key="10">
    <source>
        <dbReference type="Pfam" id="PF07715"/>
    </source>
</evidence>
<evidence type="ECO:0000313" key="16">
    <source>
        <dbReference type="Proteomes" id="UP000436858"/>
    </source>
</evidence>
<evidence type="ECO:0000256" key="2">
    <source>
        <dbReference type="ARBA" id="ARBA00022448"/>
    </source>
</evidence>
<reference evidence="15 16" key="2">
    <citation type="journal article" date="2019" name="Nat. Med.">
        <title>A library of human gut bacterial isolates paired with longitudinal multiomics data enables mechanistic microbiome research.</title>
        <authorList>
            <person name="Poyet M."/>
            <person name="Groussin M."/>
            <person name="Gibbons S.M."/>
            <person name="Avila-Pacheco J."/>
            <person name="Jiang X."/>
            <person name="Kearney S.M."/>
            <person name="Perrotta A.R."/>
            <person name="Berdy B."/>
            <person name="Zhao S."/>
            <person name="Lieberman T.D."/>
            <person name="Swanson P.K."/>
            <person name="Smith M."/>
            <person name="Roesemann S."/>
            <person name="Alexander J.E."/>
            <person name="Rich S.A."/>
            <person name="Livny J."/>
            <person name="Vlamakis H."/>
            <person name="Clish C."/>
            <person name="Bullock K."/>
            <person name="Deik A."/>
            <person name="Scott J."/>
            <person name="Pierce K.A."/>
            <person name="Xavier R.J."/>
            <person name="Alm E.J."/>
        </authorList>
    </citation>
    <scope>NUCLEOTIDE SEQUENCE [LARGE SCALE GENOMIC DNA]</scope>
    <source>
        <strain evidence="11 15">BIOML-A160</strain>
        <strain evidence="12 16">BIOML-A162</strain>
    </source>
</reference>
<dbReference type="Pfam" id="PF00593">
    <property type="entry name" value="TonB_dep_Rec_b-barrel"/>
    <property type="match status" value="1"/>
</dbReference>
<dbReference type="InterPro" id="IPR000531">
    <property type="entry name" value="Beta-barrel_TonB"/>
</dbReference>
<dbReference type="EMBL" id="QROV01000059">
    <property type="protein sequence ID" value="RHL52193.1"/>
    <property type="molecule type" value="Genomic_DNA"/>
</dbReference>
<dbReference type="GO" id="GO:0044718">
    <property type="term" value="P:siderophore transmembrane transport"/>
    <property type="evidence" value="ECO:0007669"/>
    <property type="project" value="TreeGrafter"/>
</dbReference>
<evidence type="ECO:0000256" key="7">
    <source>
        <dbReference type="ARBA" id="ARBA00023237"/>
    </source>
</evidence>
<dbReference type="PANTHER" id="PTHR30069">
    <property type="entry name" value="TONB-DEPENDENT OUTER MEMBRANE RECEPTOR"/>
    <property type="match status" value="1"/>
</dbReference>
<dbReference type="GO" id="GO:0015344">
    <property type="term" value="F:siderophore uptake transmembrane transporter activity"/>
    <property type="evidence" value="ECO:0007669"/>
    <property type="project" value="TreeGrafter"/>
</dbReference>
<sequence>MTFHAYFQYVCLFIVWLCAISPTRMYAQKYRQQSDTHRTLLVVDKETGRPIEGAYILLENQPLASSTGGRIIIPWKTNSKDTVLVQSLGYKSQYIYLSEAFKKVNIQTVYLYPEIKILEEVIITGECSGVTRNTVSNNLTSFAINRALGTSLTSLLEQVSGVSSISTGTTVAKPVIQGMYGNRILIINNGSRQTGQQWGVDHAPEVDMNGNASIRVIKGSDAVRYGSEALGGIIVMEQAPLPFRKKALKGKTSILYGSNGHRYVLTGQLEGTFPFLRDLAWRVQGTYSNSGDRSTANYLLNNTGAREHHTSALLGYDRGRLRIEGFYSHFYNRTGVMFSAQMGSEDLLAERIRLGRPLYTDPFTRSIAYPYQKVTHQTAIGKMKFSMRNAGNLYWQSSWQKDDRQENRIRRLGSDIPAVSLHLNSLQNSLCWKLNYNSWQTEVGGQIMFIDNHSQAGTGIVPVIPNYTETQMGIYGIGKYNYSKGGIEAGIRFDGQETRASGYDWTGSLYGGTRKFNNVSYSLGGHHHFSDQWKLTTNFGLAWRAPHVYELYSNGNELGSGMFVKGDSTMHSERSYKWISSISYSNKVFSARMDGYLQWISGYIYDEPKKETITVISGVYPVFQYKQTPAFFRGMDFDFHFMPINSWDYHLIASFIRANEQTTGNYLPYIPSSRFSHDLSWLHETKSHSKLRLSIRHRFVAKQTRFDSNTDLIPYTPPAYHLLGFAASFECPVKYGYKLQFMIAADNILNKEYKEYTNRSRYYAHDMGSDVRCVVNWSF</sequence>
<proteinExistence type="inferred from homology"/>
<dbReference type="AlphaFoldDB" id="A0A0P0EYE6"/>
<evidence type="ECO:0000256" key="4">
    <source>
        <dbReference type="ARBA" id="ARBA00022692"/>
    </source>
</evidence>
<evidence type="ECO:0000259" key="9">
    <source>
        <dbReference type="Pfam" id="PF00593"/>
    </source>
</evidence>
<evidence type="ECO:0000256" key="8">
    <source>
        <dbReference type="RuleBase" id="RU003357"/>
    </source>
</evidence>
<dbReference type="InterPro" id="IPR039426">
    <property type="entry name" value="TonB-dep_rcpt-like"/>
</dbReference>
<keyword evidence="13" id="KW-0675">Receptor</keyword>
<keyword evidence="4" id="KW-0812">Transmembrane</keyword>
<feature type="domain" description="TonB-dependent receptor plug" evidence="10">
    <location>
        <begin position="139"/>
        <end position="233"/>
    </location>
</feature>
<feature type="domain" description="TonB-dependent receptor-like beta-barrel" evidence="9">
    <location>
        <begin position="297"/>
        <end position="741"/>
    </location>
</feature>
<dbReference type="InterPro" id="IPR012910">
    <property type="entry name" value="Plug_dom"/>
</dbReference>
<dbReference type="Proteomes" id="UP000436825">
    <property type="component" value="Unassembled WGS sequence"/>
</dbReference>
<dbReference type="GeneID" id="75113187"/>
<keyword evidence="2" id="KW-0813">Transport</keyword>
<dbReference type="GO" id="GO:0009279">
    <property type="term" value="C:cell outer membrane"/>
    <property type="evidence" value="ECO:0007669"/>
    <property type="project" value="UniProtKB-SubCell"/>
</dbReference>
<dbReference type="InterPro" id="IPR037066">
    <property type="entry name" value="Plug_dom_sf"/>
</dbReference>
<accession>A0A0P0EYE6</accession>
<gene>
    <name evidence="13" type="ORF">DW011_25615</name>
    <name evidence="11" type="ORF">GAN75_00105</name>
    <name evidence="12" type="ORF">GAN91_15610</name>
</gene>